<dbReference type="PANTHER" id="PTHR23097:SF90">
    <property type="entry name" value="TUMOR NECROSIS FACTOR RECEPTOR SUPERFAMILY MEMBER 11B"/>
    <property type="match status" value="1"/>
</dbReference>
<dbReference type="InterPro" id="IPR001368">
    <property type="entry name" value="TNFR/NGFR_Cys_rich_reg"/>
</dbReference>
<dbReference type="InterPro" id="IPR057633">
    <property type="entry name" value="Death_TNF11B"/>
</dbReference>
<proteinExistence type="predicted"/>
<keyword evidence="6 8" id="KW-1015">Disulfide bond</keyword>
<dbReference type="InterPro" id="IPR052459">
    <property type="entry name" value="TNFRSF_decoy_receptor"/>
</dbReference>
<dbReference type="GO" id="GO:0006915">
    <property type="term" value="P:apoptotic process"/>
    <property type="evidence" value="ECO:0007669"/>
    <property type="project" value="UniProtKB-KW"/>
</dbReference>
<feature type="disulfide bond" evidence="8">
    <location>
        <begin position="63"/>
        <end position="78"/>
    </location>
</feature>
<evidence type="ECO:0000256" key="6">
    <source>
        <dbReference type="ARBA" id="ARBA00023157"/>
    </source>
</evidence>
<keyword evidence="5" id="KW-0677">Repeat</keyword>
<comment type="caution">
    <text evidence="8">Lacks conserved residue(s) required for the propagation of feature annotation.</text>
</comment>
<keyword evidence="11" id="KW-1185">Reference proteome</keyword>
<dbReference type="CTD" id="108719391"/>
<keyword evidence="7" id="KW-0325">Glycoprotein</keyword>
<sequence>MYRMISCTLLVLLHISIVKGNSAPKYSHYDPSTSMYLQCDQCPPGMYIKQDCTTEKNTECAPCPSNHYSDTWNSNTECYFCNVVCKELQYIKQECNGTHNRLCECAAGLYLDLEFCVPHKECHPGYGVVQEAKGTPESDTVCRPCPEGTFSDATSATARCQRHTDCKKLGIKVVYQGDSEHNALCQPDGSFCEIDITLCEEAFFRFVPNNWLTVIAQTLPSTMISSQPIDGVQEKLYPQEQKFHVLKLWKDHNRESESGKFLFQDLQVCEKRVSKQIGRLNMTTSQLWTLMQSLPGKKISKGEVETTVKVCRQPDQVLKLLNLWRNKNGGDTINLLKVIKTSRLPKMLRRTIKKLERFLNSDAMYRLYQKLLLEIFGSQTQPAKVDYK</sequence>
<dbReference type="SMART" id="SM00208">
    <property type="entry name" value="TNFR"/>
    <property type="match status" value="4"/>
</dbReference>
<dbReference type="SUPFAM" id="SSF57586">
    <property type="entry name" value="TNF receptor-like"/>
    <property type="match status" value="2"/>
</dbReference>
<keyword evidence="3" id="KW-0053">Apoptosis</keyword>
<dbReference type="Gene3D" id="2.10.50.10">
    <property type="entry name" value="Tumor Necrosis Factor Receptor, subunit A, domain 2"/>
    <property type="match status" value="2"/>
</dbReference>
<comment type="subcellular location">
    <subcellularLocation>
        <location evidence="1">Secreted</location>
    </subcellularLocation>
</comment>
<feature type="repeat" description="TNFR-Cys" evidence="8">
    <location>
        <begin position="62"/>
        <end position="103"/>
    </location>
</feature>
<dbReference type="AlphaFoldDB" id="A0A8J1KZ11"/>
<dbReference type="PRINTS" id="PR01975">
    <property type="entry name" value="TNFACTORR11B"/>
</dbReference>
<evidence type="ECO:0000256" key="1">
    <source>
        <dbReference type="ARBA" id="ARBA00004613"/>
    </source>
</evidence>
<evidence type="ECO:0000313" key="11">
    <source>
        <dbReference type="Proteomes" id="UP000186698"/>
    </source>
</evidence>
<dbReference type="CDD" id="cd00185">
    <property type="entry name" value="TNFRSF"/>
    <property type="match status" value="1"/>
</dbReference>
<evidence type="ECO:0000256" key="7">
    <source>
        <dbReference type="ARBA" id="ARBA00023180"/>
    </source>
</evidence>
<keyword evidence="2" id="KW-0964">Secreted</keyword>
<dbReference type="GO" id="GO:0005576">
    <property type="term" value="C:extracellular region"/>
    <property type="evidence" value="ECO:0007669"/>
    <property type="project" value="UniProtKB-SubCell"/>
</dbReference>
<feature type="signal peptide" evidence="9">
    <location>
        <begin position="1"/>
        <end position="20"/>
    </location>
</feature>
<protein>
    <submittedName>
        <fullName evidence="12">Tumor necrosis factor receptor superfamily member 11B isoform X1</fullName>
    </submittedName>
</protein>
<dbReference type="InterPro" id="IPR022323">
    <property type="entry name" value="TNFR_11"/>
</dbReference>
<keyword evidence="4 9" id="KW-0732">Signal</keyword>
<dbReference type="InterPro" id="IPR017371">
    <property type="entry name" value="TNFR_11B"/>
</dbReference>
<evidence type="ECO:0000313" key="12">
    <source>
        <dbReference type="RefSeq" id="XP_041422552.1"/>
    </source>
</evidence>
<evidence type="ECO:0000256" key="2">
    <source>
        <dbReference type="ARBA" id="ARBA00022525"/>
    </source>
</evidence>
<dbReference type="RefSeq" id="XP_041422552.1">
    <property type="nucleotide sequence ID" value="XM_041566618.1"/>
</dbReference>
<dbReference type="OrthoDB" id="8710478at2759"/>
<evidence type="ECO:0000256" key="8">
    <source>
        <dbReference type="PROSITE-ProRule" id="PRU00206"/>
    </source>
</evidence>
<dbReference type="GeneID" id="108719391"/>
<dbReference type="SMART" id="SM01411">
    <property type="entry name" value="Ephrin_rec_like"/>
    <property type="match status" value="2"/>
</dbReference>
<feature type="chain" id="PRO_5035271004" evidence="9">
    <location>
        <begin position="21"/>
        <end position="388"/>
    </location>
</feature>
<organism evidence="11 12">
    <name type="scientific">Xenopus laevis</name>
    <name type="common">African clawed frog</name>
    <dbReference type="NCBI Taxonomy" id="8355"/>
    <lineage>
        <taxon>Eukaryota</taxon>
        <taxon>Metazoa</taxon>
        <taxon>Chordata</taxon>
        <taxon>Craniata</taxon>
        <taxon>Vertebrata</taxon>
        <taxon>Euteleostomi</taxon>
        <taxon>Amphibia</taxon>
        <taxon>Batrachia</taxon>
        <taxon>Anura</taxon>
        <taxon>Pipoidea</taxon>
        <taxon>Pipidae</taxon>
        <taxon>Xenopodinae</taxon>
        <taxon>Xenopus</taxon>
        <taxon>Xenopus</taxon>
    </lineage>
</organism>
<feature type="domain" description="TNFR-Cys" evidence="10">
    <location>
        <begin position="62"/>
        <end position="103"/>
    </location>
</feature>
<dbReference type="Pfam" id="PF23630">
    <property type="entry name" value="Death_TNFRSF11B"/>
    <property type="match status" value="2"/>
</dbReference>
<gene>
    <name evidence="12" type="primary">tnfrsf11b.L</name>
</gene>
<evidence type="ECO:0000259" key="10">
    <source>
        <dbReference type="PROSITE" id="PS50050"/>
    </source>
</evidence>
<evidence type="ECO:0000256" key="9">
    <source>
        <dbReference type="SAM" id="SignalP"/>
    </source>
</evidence>
<dbReference type="Pfam" id="PF00020">
    <property type="entry name" value="TNFR_c6"/>
    <property type="match status" value="3"/>
</dbReference>
<dbReference type="PANTHER" id="PTHR23097">
    <property type="entry name" value="TUMOR NECROSIS FACTOR RECEPTOR SUPERFAMILY MEMBER"/>
    <property type="match status" value="1"/>
</dbReference>
<name>A0A8J1KZ11_XENLA</name>
<dbReference type="PROSITE" id="PS50050">
    <property type="entry name" value="TNFR_NGFR_2"/>
    <property type="match status" value="1"/>
</dbReference>
<reference evidence="12" key="1">
    <citation type="submission" date="2025-08" db="UniProtKB">
        <authorList>
            <consortium name="RefSeq"/>
        </authorList>
    </citation>
    <scope>IDENTIFICATION</scope>
    <source>
        <strain evidence="12">J_2021</strain>
        <tissue evidence="12">Erythrocytes</tissue>
    </source>
</reference>
<dbReference type="Proteomes" id="UP000186698">
    <property type="component" value="Chromosome 6L"/>
</dbReference>
<evidence type="ECO:0000256" key="4">
    <source>
        <dbReference type="ARBA" id="ARBA00022729"/>
    </source>
</evidence>
<feature type="disulfide bond" evidence="8">
    <location>
        <begin position="85"/>
        <end position="103"/>
    </location>
</feature>
<dbReference type="PRINTS" id="PR01961">
    <property type="entry name" value="TNFACTORR11"/>
</dbReference>
<evidence type="ECO:0000256" key="5">
    <source>
        <dbReference type="ARBA" id="ARBA00022737"/>
    </source>
</evidence>
<evidence type="ECO:0000256" key="3">
    <source>
        <dbReference type="ARBA" id="ARBA00022703"/>
    </source>
</evidence>
<accession>A0A8J1KZ11</accession>
<keyword evidence="12" id="KW-0675">Receptor</keyword>